<sequence>MEEDGDNLTPFWIQSTANHRRADRLRRRVSAFFFSSGLVVFLLLLIAVFFLVFVVPSTISFTAQIFRPNSIKKSWDSFNILLVLVAVIFGFLSRNKNEDRYTHYDEFQSSPVKQNEEQKANLSSSTITTNDWYGDYEYSDYGNKLEVKNSVLRRNSSSYPDLREFSYDYQNQRNEYSYDYQNRRRYYDDLHVDAVSVSDPRQLHHRRHRSLEEVERWKAAPPQIKTVVVDTLLSRSKEDANLPPPEQPPEAAEASPESDEHSRNERSSRKLNKDLEQMNTIAKKPPPAPPSPQSPAPPSAQPPALPKPRRTHESVARKKERSTRKLNKDMDPTNHITTPPQPPPPPPPPPPQQKSSKSDRKRGGTTGNATKDFLNSLYHKKKKKQRQKSVDNLDSILHEAQPPLTFNFPPPSPPPPPPPPPPPAPPPSVFQNLFSSKKHKRKRTITVTLAPHPQPKPNPQIAQSTPHKLPKPIKIHTFDRLDENSNSGGESPLNRIPPPPPPPPPAFFKSPAWRFVVQGDYVRVNSSPEAEETDSDVTPSAASDGGDATPFHPSPLYCPSPDVNTKAESFITSFRAKLKLEKNHSMKKREVGLSGLGPRPGPSQI</sequence>
<dbReference type="AlphaFoldDB" id="A0AAV6XFI0"/>
<feature type="compositionally biased region" description="Basic and acidic residues" evidence="1">
    <location>
        <begin position="582"/>
        <end position="591"/>
    </location>
</feature>
<name>A0AAV6XFI0_9LAMI</name>
<feature type="compositionally biased region" description="Pro residues" evidence="1">
    <location>
        <begin position="408"/>
        <end position="428"/>
    </location>
</feature>
<feature type="region of interest" description="Disordered" evidence="1">
    <location>
        <begin position="524"/>
        <end position="560"/>
    </location>
</feature>
<keyword evidence="2" id="KW-1133">Transmembrane helix</keyword>
<feature type="compositionally biased region" description="Pro residues" evidence="1">
    <location>
        <begin position="495"/>
        <end position="506"/>
    </location>
</feature>
<evidence type="ECO:0000313" key="4">
    <source>
        <dbReference type="Proteomes" id="UP000826271"/>
    </source>
</evidence>
<evidence type="ECO:0000256" key="1">
    <source>
        <dbReference type="SAM" id="MobiDB-lite"/>
    </source>
</evidence>
<gene>
    <name evidence="3" type="ORF">BUALT_Bualt07G0160600</name>
</gene>
<accession>A0AAV6XFI0</accession>
<keyword evidence="2" id="KW-0472">Membrane</keyword>
<evidence type="ECO:0000256" key="2">
    <source>
        <dbReference type="SAM" id="Phobius"/>
    </source>
</evidence>
<feature type="region of interest" description="Disordered" evidence="1">
    <location>
        <begin position="582"/>
        <end position="605"/>
    </location>
</feature>
<dbReference type="InterPro" id="IPR008480">
    <property type="entry name" value="DUF761_pln"/>
</dbReference>
<feature type="region of interest" description="Disordered" evidence="1">
    <location>
        <begin position="237"/>
        <end position="510"/>
    </location>
</feature>
<feature type="compositionally biased region" description="Low complexity" evidence="1">
    <location>
        <begin position="592"/>
        <end position="605"/>
    </location>
</feature>
<dbReference type="EMBL" id="WHWC01000007">
    <property type="protein sequence ID" value="KAG8380120.1"/>
    <property type="molecule type" value="Genomic_DNA"/>
</dbReference>
<feature type="compositionally biased region" description="Pro residues" evidence="1">
    <location>
        <begin position="339"/>
        <end position="352"/>
    </location>
</feature>
<proteinExistence type="predicted"/>
<protein>
    <submittedName>
        <fullName evidence="3">Uncharacterized protein</fullName>
    </submittedName>
</protein>
<organism evidence="3 4">
    <name type="scientific">Buddleja alternifolia</name>
    <dbReference type="NCBI Taxonomy" id="168488"/>
    <lineage>
        <taxon>Eukaryota</taxon>
        <taxon>Viridiplantae</taxon>
        <taxon>Streptophyta</taxon>
        <taxon>Embryophyta</taxon>
        <taxon>Tracheophyta</taxon>
        <taxon>Spermatophyta</taxon>
        <taxon>Magnoliopsida</taxon>
        <taxon>eudicotyledons</taxon>
        <taxon>Gunneridae</taxon>
        <taxon>Pentapetalae</taxon>
        <taxon>asterids</taxon>
        <taxon>lamiids</taxon>
        <taxon>Lamiales</taxon>
        <taxon>Scrophulariaceae</taxon>
        <taxon>Buddlejeae</taxon>
        <taxon>Buddleja</taxon>
    </lineage>
</organism>
<feature type="transmembrane region" description="Helical" evidence="2">
    <location>
        <begin position="29"/>
        <end position="55"/>
    </location>
</feature>
<keyword evidence="2" id="KW-0812">Transmembrane</keyword>
<evidence type="ECO:0000313" key="3">
    <source>
        <dbReference type="EMBL" id="KAG8380120.1"/>
    </source>
</evidence>
<dbReference type="PANTHER" id="PTHR33098:SF36">
    <property type="entry name" value="HYDROXYPROLINE-RICH GLYCOPROTEIN FAMILY PROTEIN"/>
    <property type="match status" value="1"/>
</dbReference>
<dbReference type="Pfam" id="PF05553">
    <property type="entry name" value="DUF761"/>
    <property type="match status" value="1"/>
</dbReference>
<feature type="compositionally biased region" description="Basic and acidic residues" evidence="1">
    <location>
        <begin position="258"/>
        <end position="276"/>
    </location>
</feature>
<feature type="compositionally biased region" description="Pro residues" evidence="1">
    <location>
        <begin position="284"/>
        <end position="306"/>
    </location>
</feature>
<reference evidence="3" key="1">
    <citation type="submission" date="2019-10" db="EMBL/GenBank/DDBJ databases">
        <authorList>
            <person name="Zhang R."/>
            <person name="Pan Y."/>
            <person name="Wang J."/>
            <person name="Ma R."/>
            <person name="Yu S."/>
        </authorList>
    </citation>
    <scope>NUCLEOTIDE SEQUENCE</scope>
    <source>
        <strain evidence="3">LA-IB0</strain>
        <tissue evidence="3">Leaf</tissue>
    </source>
</reference>
<keyword evidence="4" id="KW-1185">Reference proteome</keyword>
<feature type="transmembrane region" description="Helical" evidence="2">
    <location>
        <begin position="75"/>
        <end position="92"/>
    </location>
</feature>
<dbReference type="PANTHER" id="PTHR33098">
    <property type="entry name" value="COTTON FIBER (DUF761)"/>
    <property type="match status" value="1"/>
</dbReference>
<comment type="caution">
    <text evidence="3">The sequence shown here is derived from an EMBL/GenBank/DDBJ whole genome shotgun (WGS) entry which is preliminary data.</text>
</comment>
<dbReference type="Proteomes" id="UP000826271">
    <property type="component" value="Unassembled WGS sequence"/>
</dbReference>
<feature type="compositionally biased region" description="Basic residues" evidence="1">
    <location>
        <begin position="378"/>
        <end position="387"/>
    </location>
</feature>